<accession>A0A918T7N8</accession>
<dbReference type="RefSeq" id="WP_189982799.1">
    <property type="nucleotide sequence ID" value="NZ_BMUL01000022.1"/>
</dbReference>
<dbReference type="EMBL" id="BMUL01000022">
    <property type="protein sequence ID" value="GHB07329.1"/>
    <property type="molecule type" value="Genomic_DNA"/>
</dbReference>
<evidence type="ECO:0000313" key="1">
    <source>
        <dbReference type="EMBL" id="GHB07329.1"/>
    </source>
</evidence>
<sequence length="52" mass="5517">MFTKNNEFADLTIETFSLEPVQKENDPTMLAATCSSNVGCCSTSGTPVGEEA</sequence>
<reference evidence="1" key="1">
    <citation type="journal article" date="2014" name="Int. J. Syst. Evol. Microbiol.">
        <title>Complete genome sequence of Corynebacterium casei LMG S-19264T (=DSM 44701T), isolated from a smear-ripened cheese.</title>
        <authorList>
            <consortium name="US DOE Joint Genome Institute (JGI-PGF)"/>
            <person name="Walter F."/>
            <person name="Albersmeier A."/>
            <person name="Kalinowski J."/>
            <person name="Ruckert C."/>
        </authorList>
    </citation>
    <scope>NUCLEOTIDE SEQUENCE</scope>
    <source>
        <strain evidence="1">JCM 4518</strain>
    </source>
</reference>
<protein>
    <submittedName>
        <fullName evidence="1">Uncharacterized protein</fullName>
    </submittedName>
</protein>
<dbReference type="Proteomes" id="UP000644020">
    <property type="component" value="Unassembled WGS sequence"/>
</dbReference>
<organism evidence="1 2">
    <name type="scientific">Streptomyces termitum</name>
    <dbReference type="NCBI Taxonomy" id="67368"/>
    <lineage>
        <taxon>Bacteria</taxon>
        <taxon>Bacillati</taxon>
        <taxon>Actinomycetota</taxon>
        <taxon>Actinomycetes</taxon>
        <taxon>Kitasatosporales</taxon>
        <taxon>Streptomycetaceae</taxon>
        <taxon>Streptomyces</taxon>
    </lineage>
</organism>
<dbReference type="AlphaFoldDB" id="A0A918T7N8"/>
<comment type="caution">
    <text evidence="1">The sequence shown here is derived from an EMBL/GenBank/DDBJ whole genome shotgun (WGS) entry which is preliminary data.</text>
</comment>
<evidence type="ECO:0000313" key="2">
    <source>
        <dbReference type="Proteomes" id="UP000644020"/>
    </source>
</evidence>
<keyword evidence="2" id="KW-1185">Reference proteome</keyword>
<proteinExistence type="predicted"/>
<gene>
    <name evidence="1" type="ORF">GCM10010305_58050</name>
</gene>
<name>A0A918T7N8_9ACTN</name>
<reference evidence="1" key="2">
    <citation type="submission" date="2020-09" db="EMBL/GenBank/DDBJ databases">
        <authorList>
            <person name="Sun Q."/>
            <person name="Ohkuma M."/>
        </authorList>
    </citation>
    <scope>NUCLEOTIDE SEQUENCE</scope>
    <source>
        <strain evidence="1">JCM 4518</strain>
    </source>
</reference>